<evidence type="ECO:0000256" key="8">
    <source>
        <dbReference type="RuleBase" id="RU366068"/>
    </source>
</evidence>
<keyword evidence="7 8" id="KW-0411">Iron-sulfur</keyword>
<feature type="domain" description="4Fe-4S ferredoxin-type" evidence="9">
    <location>
        <begin position="553"/>
        <end position="582"/>
    </location>
</feature>
<dbReference type="Gene3D" id="3.30.9.90">
    <property type="match status" value="1"/>
</dbReference>
<dbReference type="InterPro" id="IPR049398">
    <property type="entry name" value="ETF-QO/FixC_UQ-bd"/>
</dbReference>
<evidence type="ECO:0000256" key="7">
    <source>
        <dbReference type="ARBA" id="ARBA00023014"/>
    </source>
</evidence>
<dbReference type="GO" id="GO:0051539">
    <property type="term" value="F:4 iron, 4 sulfur cluster binding"/>
    <property type="evidence" value="ECO:0007669"/>
    <property type="project" value="UniProtKB-UniRule"/>
</dbReference>
<dbReference type="SUPFAM" id="SSF54373">
    <property type="entry name" value="FAD-linked reductases, C-terminal domain"/>
    <property type="match status" value="1"/>
</dbReference>
<evidence type="ECO:0000313" key="10">
    <source>
        <dbReference type="EMBL" id="QOY89292.1"/>
    </source>
</evidence>
<dbReference type="InterPro" id="IPR017896">
    <property type="entry name" value="4Fe4S_Fe-S-bd"/>
</dbReference>
<evidence type="ECO:0000256" key="1">
    <source>
        <dbReference type="ARBA" id="ARBA00001974"/>
    </source>
</evidence>
<reference evidence="10 11" key="1">
    <citation type="submission" date="2020-10" db="EMBL/GenBank/DDBJ databases">
        <title>Complete genome sequence of Paludibaculum fermentans P105T, a facultatively anaerobic acidobacterium capable of dissimilatory Fe(III) reduction.</title>
        <authorList>
            <person name="Dedysh S.N."/>
            <person name="Beletsky A.V."/>
            <person name="Kulichevskaya I.S."/>
            <person name="Mardanov A.V."/>
            <person name="Ravin N.V."/>
        </authorList>
    </citation>
    <scope>NUCLEOTIDE SEQUENCE [LARGE SCALE GENOMIC DNA]</scope>
    <source>
        <strain evidence="10 11">P105</strain>
    </source>
</reference>
<dbReference type="EMBL" id="CP063849">
    <property type="protein sequence ID" value="QOY89292.1"/>
    <property type="molecule type" value="Genomic_DNA"/>
</dbReference>
<comment type="cofactor">
    <cofactor evidence="8">
        <name>[4Fe-4S] cluster</name>
        <dbReference type="ChEBI" id="CHEBI:49883"/>
    </cofactor>
    <text evidence="8">Binds 1 [4Fe-4S] cluster.</text>
</comment>
<evidence type="ECO:0000256" key="6">
    <source>
        <dbReference type="ARBA" id="ARBA00023004"/>
    </source>
</evidence>
<dbReference type="Proteomes" id="UP000593892">
    <property type="component" value="Chromosome"/>
</dbReference>
<dbReference type="SUPFAM" id="SSF54862">
    <property type="entry name" value="4Fe-4S ferredoxins"/>
    <property type="match status" value="1"/>
</dbReference>
<evidence type="ECO:0000256" key="2">
    <source>
        <dbReference type="ARBA" id="ARBA00022630"/>
    </source>
</evidence>
<keyword evidence="4 8" id="KW-0274">FAD</keyword>
<keyword evidence="8" id="KW-0249">Electron transport</keyword>
<keyword evidence="8" id="KW-0813">Transport</keyword>
<gene>
    <name evidence="10" type="ORF">IRI77_04865</name>
</gene>
<keyword evidence="8" id="KW-0830">Ubiquinone</keyword>
<dbReference type="PROSITE" id="PS51379">
    <property type="entry name" value="4FE4S_FER_2"/>
    <property type="match status" value="1"/>
</dbReference>
<keyword evidence="6 8" id="KW-0408">Iron</keyword>
<dbReference type="GO" id="GO:0004174">
    <property type="term" value="F:electron-transferring-flavoprotein dehydrogenase activity"/>
    <property type="evidence" value="ECO:0007669"/>
    <property type="project" value="UniProtKB-UniRule"/>
</dbReference>
<dbReference type="InterPro" id="IPR017900">
    <property type="entry name" value="4Fe4S_Fe_S_CS"/>
</dbReference>
<dbReference type="PANTHER" id="PTHR10617:SF107">
    <property type="entry name" value="ELECTRON TRANSFER FLAVOPROTEIN-UBIQUINONE OXIDOREDUCTASE, MITOCHONDRIAL"/>
    <property type="match status" value="1"/>
</dbReference>
<comment type="cofactor">
    <cofactor evidence="1 8">
        <name>FAD</name>
        <dbReference type="ChEBI" id="CHEBI:57692"/>
    </cofactor>
</comment>
<dbReference type="EC" id="1.5.5.1" evidence="8"/>
<evidence type="ECO:0000313" key="11">
    <source>
        <dbReference type="Proteomes" id="UP000593892"/>
    </source>
</evidence>
<dbReference type="AlphaFoldDB" id="A0A7S7NT41"/>
<keyword evidence="11" id="KW-1185">Reference proteome</keyword>
<dbReference type="GO" id="GO:0046872">
    <property type="term" value="F:metal ion binding"/>
    <property type="evidence" value="ECO:0007669"/>
    <property type="project" value="UniProtKB-KW"/>
</dbReference>
<keyword evidence="2 8" id="KW-0285">Flavoprotein</keyword>
<dbReference type="PROSITE" id="PS00198">
    <property type="entry name" value="4FE4S_FER_1"/>
    <property type="match status" value="1"/>
</dbReference>
<dbReference type="Pfam" id="PF21162">
    <property type="entry name" value="ETFQO_UQ-bd"/>
    <property type="match status" value="1"/>
</dbReference>
<evidence type="ECO:0000256" key="4">
    <source>
        <dbReference type="ARBA" id="ARBA00022827"/>
    </source>
</evidence>
<dbReference type="Gene3D" id="3.30.70.20">
    <property type="match status" value="1"/>
</dbReference>
<evidence type="ECO:0000256" key="3">
    <source>
        <dbReference type="ARBA" id="ARBA00022723"/>
    </source>
</evidence>
<keyword evidence="5 8" id="KW-0560">Oxidoreductase</keyword>
<comment type="function">
    <text evidence="8">Accepts electrons from ETF and reduces ubiquinone.</text>
</comment>
<dbReference type="InterPro" id="IPR040156">
    <property type="entry name" value="ETF-QO"/>
</dbReference>
<dbReference type="KEGG" id="pfer:IRI77_04865"/>
<dbReference type="InterPro" id="IPR036188">
    <property type="entry name" value="FAD/NAD-bd_sf"/>
</dbReference>
<dbReference type="SUPFAM" id="SSF51905">
    <property type="entry name" value="FAD/NAD(P)-binding domain"/>
    <property type="match status" value="1"/>
</dbReference>
<comment type="catalytic activity">
    <reaction evidence="8">
        <text>a ubiquinone + reduced [electron-transfer flavoprotein] = a ubiquinol + oxidized [electron-transfer flavoprotein] + H(+)</text>
        <dbReference type="Rhea" id="RHEA:24052"/>
        <dbReference type="Rhea" id="RHEA-COMP:9565"/>
        <dbReference type="Rhea" id="RHEA-COMP:9566"/>
        <dbReference type="Rhea" id="RHEA-COMP:10685"/>
        <dbReference type="Rhea" id="RHEA-COMP:10686"/>
        <dbReference type="ChEBI" id="CHEBI:15378"/>
        <dbReference type="ChEBI" id="CHEBI:16389"/>
        <dbReference type="ChEBI" id="CHEBI:17976"/>
        <dbReference type="ChEBI" id="CHEBI:57692"/>
        <dbReference type="ChEBI" id="CHEBI:58307"/>
        <dbReference type="EC" id="1.5.5.1"/>
    </reaction>
</comment>
<dbReference type="Pfam" id="PF00037">
    <property type="entry name" value="Fer4"/>
    <property type="match status" value="1"/>
</dbReference>
<accession>A0A7S7NT41</accession>
<keyword evidence="3 8" id="KW-0479">Metal-binding</keyword>
<evidence type="ECO:0000256" key="5">
    <source>
        <dbReference type="ARBA" id="ARBA00023002"/>
    </source>
</evidence>
<sequence length="591" mass="64544">MNPLPSDEPEVKPLDADIVCVGYGPATAGFLTTLTRGLQEESGQALESRAMPGLPPQVLCYERADDIAFGVSGVVTRGRAIRATFPELPLEEIPMATRVSDEKLVYLLDPVGASRRPALMQLADKVLQAFGVKQSGWELPYCPDFLHKRDGFILSLGQFNQWTGQQVMMSGLAQIWPSTPVSEALIENDKVAGVVLAGDGTEVRAELTVVGDGPVGPVGRRLDEVMGMPAGHARDEWAVGMKMVVELPESCTLPEGTVFHTIGYPEPEIFGFFYVHPGRVASVGIFVPSWLETPARTAYRYLQHFVQHPYLWQHLEGGRMRSWGAKSLLESGRRGEPHLCGDGYARIGEGSGSTNVLTGSGVDEAWLTGTQLAEAVLEIYRAGLPFSQENLKTRYEARRRRSWLEEESIIAERARNGFQRGVLTGFIGMGLAGLTKGRVYVPRPVEDKKAARLEDFYVGRVSHSQIEKIRERCARDGKPLHDALMDAAGWPPIQFDGQLLVSHQDALLMGGKVQAPSDTPDHVVFLEPDVCIACHDKICIEICSGEAIHPGSGVPAFDHEKCVHCGACLWNCPLENIEFCAAPGGLHSAEN</sequence>
<dbReference type="Gene3D" id="3.50.50.60">
    <property type="entry name" value="FAD/NAD(P)-binding domain"/>
    <property type="match status" value="1"/>
</dbReference>
<proteinExistence type="predicted"/>
<dbReference type="PANTHER" id="PTHR10617">
    <property type="entry name" value="ELECTRON TRANSFER FLAVOPROTEIN-UBIQUINONE OXIDOREDUCTASE"/>
    <property type="match status" value="1"/>
</dbReference>
<name>A0A7S7NT41_PALFE</name>
<dbReference type="RefSeq" id="WP_194450954.1">
    <property type="nucleotide sequence ID" value="NZ_CP063849.1"/>
</dbReference>
<organism evidence="10 11">
    <name type="scientific">Paludibaculum fermentans</name>
    <dbReference type="NCBI Taxonomy" id="1473598"/>
    <lineage>
        <taxon>Bacteria</taxon>
        <taxon>Pseudomonadati</taxon>
        <taxon>Acidobacteriota</taxon>
        <taxon>Terriglobia</taxon>
        <taxon>Bryobacterales</taxon>
        <taxon>Bryobacteraceae</taxon>
        <taxon>Paludibaculum</taxon>
    </lineage>
</organism>
<protein>
    <recommendedName>
        <fullName evidence="8">Electron transfer flavoprotein-ubiquinone oxidoreductase</fullName>
        <shortName evidence="8">ETF-QO</shortName>
        <ecNumber evidence="8">1.5.5.1</ecNumber>
    </recommendedName>
</protein>
<evidence type="ECO:0000259" key="9">
    <source>
        <dbReference type="PROSITE" id="PS51379"/>
    </source>
</evidence>